<dbReference type="KEGG" id="naci:NUH88_01190"/>
<feature type="binding site" evidence="16">
    <location>
        <position position="151"/>
    </location>
    <ligand>
        <name>S-adenosyl-L-methionine</name>
        <dbReference type="ChEBI" id="CHEBI:59789"/>
        <label>1</label>
    </ligand>
</feature>
<comment type="subcellular location">
    <subcellularLocation>
        <location evidence="1 15">Cytoplasm</location>
    </subcellularLocation>
</comment>
<dbReference type="PROSITE" id="PS51918">
    <property type="entry name" value="RADICAL_SAM"/>
    <property type="match status" value="1"/>
</dbReference>
<evidence type="ECO:0000256" key="7">
    <source>
        <dbReference type="ARBA" id="ARBA00022691"/>
    </source>
</evidence>
<feature type="domain" description="Radical SAM core" evidence="18">
    <location>
        <begin position="52"/>
        <end position="286"/>
    </location>
</feature>
<keyword evidence="20" id="KW-1185">Reference proteome</keyword>
<evidence type="ECO:0000256" key="13">
    <source>
        <dbReference type="ARBA" id="ARBA00024295"/>
    </source>
</evidence>
<dbReference type="GO" id="GO:0006782">
    <property type="term" value="P:protoporphyrinogen IX biosynthetic process"/>
    <property type="evidence" value="ECO:0007669"/>
    <property type="project" value="TreeGrafter"/>
</dbReference>
<evidence type="ECO:0000313" key="19">
    <source>
        <dbReference type="EMBL" id="UUX50315.1"/>
    </source>
</evidence>
<feature type="binding site" evidence="16">
    <location>
        <position position="335"/>
    </location>
    <ligand>
        <name>S-adenosyl-L-methionine</name>
        <dbReference type="ChEBI" id="CHEBI:59789"/>
        <label>1</label>
    </ligand>
</feature>
<dbReference type="GO" id="GO:0051989">
    <property type="term" value="F:coproporphyrinogen dehydrogenase activity"/>
    <property type="evidence" value="ECO:0007669"/>
    <property type="project" value="UniProtKB-EC"/>
</dbReference>
<dbReference type="PANTHER" id="PTHR13932:SF6">
    <property type="entry name" value="OXYGEN-INDEPENDENT COPROPORPHYRINOGEN III OXIDASE"/>
    <property type="match status" value="1"/>
</dbReference>
<evidence type="ECO:0000256" key="17">
    <source>
        <dbReference type="PIRSR" id="PIRSR000167-2"/>
    </source>
</evidence>
<evidence type="ECO:0000256" key="4">
    <source>
        <dbReference type="ARBA" id="ARBA00011245"/>
    </source>
</evidence>
<feature type="binding site" evidence="16">
    <location>
        <begin position="73"/>
        <end position="75"/>
    </location>
    <ligand>
        <name>S-adenosyl-L-methionine</name>
        <dbReference type="ChEBI" id="CHEBI:59789"/>
        <label>2</label>
    </ligand>
</feature>
<dbReference type="Gene3D" id="1.10.10.920">
    <property type="match status" value="1"/>
</dbReference>
<evidence type="ECO:0000256" key="16">
    <source>
        <dbReference type="PIRSR" id="PIRSR000167-1"/>
    </source>
</evidence>
<dbReference type="PIRSF" id="PIRSF000167">
    <property type="entry name" value="HemN"/>
    <property type="match status" value="1"/>
</dbReference>
<feature type="binding site" evidence="17">
    <location>
        <position position="74"/>
    </location>
    <ligand>
        <name>[4Fe-4S] cluster</name>
        <dbReference type="ChEBI" id="CHEBI:49883"/>
        <note>4Fe-4S-S-AdoMet</note>
    </ligand>
</feature>
<sequence length="460" mass="51135">MMRKEGPRRVCELKLLQKYGASNVPRYTSYPTAPHFSNQVSADDYKQWLGELSPSDALSLYLHVPFCEELCWYCGCAAQVARKYGPVSEYARVMEREIETVSHYLAKPGPVRHLHWGGGSPNRLNASDFFSLMSLLRRHFEFSDDAELAIEIDPRTLDDSQIDAYARSGINRASLGLQDFTPKVQASINRLQPFELVADRVSALRHAGVSNLNFDLMYGLPYQTTDDAEKSVSLALSLEPSRIAVFGYAHVPWMRKHQKLIPETALPGTARRREQAHAMSECIRAAGYVQIGLDHFARPDDSMARAAAAGTLRRNFQGYTTDDAVALIGFGVSSIGYLPNGYIQNVPDTRLYEQSVRESGLAVSRGLSLTQDDRLRRTLIEKLMCNDTVDVAETCADYAIPVEDVLSDADSLGEMERDGLLTWDGSRIEITPEGRPYVRVVAALFDAFLASGKARHSGAV</sequence>
<dbReference type="InterPro" id="IPR006638">
    <property type="entry name" value="Elp3/MiaA/NifB-like_rSAM"/>
</dbReference>
<keyword evidence="12 15" id="KW-0627">Porphyrin biosynthesis</keyword>
<evidence type="ECO:0000259" key="18">
    <source>
        <dbReference type="PROSITE" id="PS51918"/>
    </source>
</evidence>
<dbReference type="GO" id="GO:0004109">
    <property type="term" value="F:coproporphyrinogen oxidase activity"/>
    <property type="evidence" value="ECO:0007669"/>
    <property type="project" value="InterPro"/>
</dbReference>
<feature type="binding site" evidence="16">
    <location>
        <position position="61"/>
    </location>
    <ligand>
        <name>S-adenosyl-L-methionine</name>
        <dbReference type="ChEBI" id="CHEBI:59789"/>
        <label>1</label>
    </ligand>
</feature>
<evidence type="ECO:0000256" key="12">
    <source>
        <dbReference type="ARBA" id="ARBA00023244"/>
    </source>
</evidence>
<comment type="function">
    <text evidence="13">Involved in the heme biosynthesis. Catalyzes the anaerobic oxidative decarboxylation of propionate groups of rings A and B of coproporphyrinogen III to yield the vinyl groups in protoporphyrinogen IX.</text>
</comment>
<organism evidence="19 20">
    <name type="scientific">Nisaea acidiphila</name>
    <dbReference type="NCBI Taxonomy" id="1862145"/>
    <lineage>
        <taxon>Bacteria</taxon>
        <taxon>Pseudomonadati</taxon>
        <taxon>Pseudomonadota</taxon>
        <taxon>Alphaproteobacteria</taxon>
        <taxon>Rhodospirillales</taxon>
        <taxon>Thalassobaculaceae</taxon>
        <taxon>Nisaea</taxon>
    </lineage>
</organism>
<dbReference type="SFLD" id="SFLDS00029">
    <property type="entry name" value="Radical_SAM"/>
    <property type="match status" value="1"/>
</dbReference>
<dbReference type="InterPro" id="IPR010723">
    <property type="entry name" value="HemN_C"/>
</dbReference>
<name>A0A9J7ARS0_9PROT</name>
<feature type="binding site" evidence="17">
    <location>
        <position position="67"/>
    </location>
    <ligand>
        <name>[4Fe-4S] cluster</name>
        <dbReference type="ChEBI" id="CHEBI:49883"/>
        <note>4Fe-4S-S-AdoMet</note>
    </ligand>
</feature>
<reference evidence="19" key="1">
    <citation type="submission" date="2022-08" db="EMBL/GenBank/DDBJ databases">
        <title>Nisaea acidiphila sp. nov., isolated from a marine algal debris and emended description of the genus Nisaea Urios et al. 2008.</title>
        <authorList>
            <person name="Kwon K."/>
        </authorList>
    </citation>
    <scope>NUCLEOTIDE SEQUENCE</scope>
    <source>
        <strain evidence="19">MEBiC11861</strain>
    </source>
</reference>
<keyword evidence="7 15" id="KW-0949">S-adenosyl-L-methionine</keyword>
<evidence type="ECO:0000256" key="11">
    <source>
        <dbReference type="ARBA" id="ARBA00023014"/>
    </source>
</evidence>
<dbReference type="RefSeq" id="WP_257769456.1">
    <property type="nucleotide sequence ID" value="NZ_CP102480.1"/>
</dbReference>
<evidence type="ECO:0000256" key="10">
    <source>
        <dbReference type="ARBA" id="ARBA00023004"/>
    </source>
</evidence>
<dbReference type="PANTHER" id="PTHR13932">
    <property type="entry name" value="COPROPORPHYRINIGEN III OXIDASE"/>
    <property type="match status" value="1"/>
</dbReference>
<dbReference type="Proteomes" id="UP001060336">
    <property type="component" value="Chromosome"/>
</dbReference>
<evidence type="ECO:0000256" key="5">
    <source>
        <dbReference type="ARBA" id="ARBA00022485"/>
    </source>
</evidence>
<evidence type="ECO:0000256" key="2">
    <source>
        <dbReference type="ARBA" id="ARBA00004785"/>
    </source>
</evidence>
<dbReference type="SUPFAM" id="SSF102114">
    <property type="entry name" value="Radical SAM enzymes"/>
    <property type="match status" value="1"/>
</dbReference>
<comment type="subunit">
    <text evidence="4">Monomer.</text>
</comment>
<proteinExistence type="inferred from homology"/>
<evidence type="ECO:0000256" key="1">
    <source>
        <dbReference type="ARBA" id="ARBA00004496"/>
    </source>
</evidence>
<comment type="similarity">
    <text evidence="3 15">Belongs to the anaerobic coproporphyrinogen-III oxidase family.</text>
</comment>
<dbReference type="GO" id="GO:0051539">
    <property type="term" value="F:4 iron, 4 sulfur cluster binding"/>
    <property type="evidence" value="ECO:0007669"/>
    <property type="project" value="UniProtKB-KW"/>
</dbReference>
<keyword evidence="6 15" id="KW-0963">Cytoplasm</keyword>
<dbReference type="InterPro" id="IPR004558">
    <property type="entry name" value="Coprogen_oxidase_HemN"/>
</dbReference>
<gene>
    <name evidence="19" type="primary">hemN</name>
    <name evidence="19" type="ORF">NUH88_01190</name>
</gene>
<dbReference type="GO" id="GO:0046872">
    <property type="term" value="F:metal ion binding"/>
    <property type="evidence" value="ECO:0007669"/>
    <property type="project" value="UniProtKB-KW"/>
</dbReference>
<dbReference type="InterPro" id="IPR058240">
    <property type="entry name" value="rSAM_sf"/>
</dbReference>
<keyword evidence="11 15" id="KW-0411">Iron-sulfur</keyword>
<feature type="binding site" evidence="16">
    <location>
        <position position="190"/>
    </location>
    <ligand>
        <name>S-adenosyl-L-methionine</name>
        <dbReference type="ChEBI" id="CHEBI:59789"/>
        <label>2</label>
    </ligand>
</feature>
<evidence type="ECO:0000256" key="15">
    <source>
        <dbReference type="PIRNR" id="PIRNR000167"/>
    </source>
</evidence>
<keyword evidence="8 15" id="KW-0479">Metal-binding</keyword>
<accession>A0A9J7ARS0</accession>
<comment type="pathway">
    <text evidence="2 15">Porphyrin-containing compound metabolism; protoporphyrin-IX biosynthesis; protoporphyrinogen-IX from coproporphyrinogen-III (AdoMet route): step 1/1.</text>
</comment>
<dbReference type="Gene3D" id="3.80.30.20">
    <property type="entry name" value="tm_1862 like domain"/>
    <property type="match status" value="1"/>
</dbReference>
<evidence type="ECO:0000256" key="9">
    <source>
        <dbReference type="ARBA" id="ARBA00023002"/>
    </source>
</evidence>
<dbReference type="InterPro" id="IPR034505">
    <property type="entry name" value="Coproporphyrinogen-III_oxidase"/>
</dbReference>
<feature type="binding site" evidence="16">
    <location>
        <position position="215"/>
    </location>
    <ligand>
        <name>S-adenosyl-L-methionine</name>
        <dbReference type="ChEBI" id="CHEBI:59789"/>
        <label>2</label>
    </ligand>
</feature>
<evidence type="ECO:0000256" key="8">
    <source>
        <dbReference type="ARBA" id="ARBA00022723"/>
    </source>
</evidence>
<dbReference type="Pfam" id="PF06969">
    <property type="entry name" value="HemN_C"/>
    <property type="match status" value="1"/>
</dbReference>
<feature type="binding site" evidence="16">
    <location>
        <position position="118"/>
    </location>
    <ligand>
        <name>S-adenosyl-L-methionine</name>
        <dbReference type="ChEBI" id="CHEBI:59789"/>
        <label>1</label>
    </ligand>
</feature>
<keyword evidence="10 15" id="KW-0408">Iron</keyword>
<dbReference type="AlphaFoldDB" id="A0A9J7ARS0"/>
<feature type="binding site" evidence="17">
    <location>
        <position position="71"/>
    </location>
    <ligand>
        <name>[4Fe-4S] cluster</name>
        <dbReference type="ChEBI" id="CHEBI:49883"/>
        <note>4Fe-4S-S-AdoMet</note>
    </ligand>
</feature>
<dbReference type="GO" id="GO:0005737">
    <property type="term" value="C:cytoplasm"/>
    <property type="evidence" value="ECO:0007669"/>
    <property type="project" value="UniProtKB-SubCell"/>
</dbReference>
<evidence type="ECO:0000256" key="14">
    <source>
        <dbReference type="ARBA" id="ARBA00048321"/>
    </source>
</evidence>
<dbReference type="InterPro" id="IPR007197">
    <property type="entry name" value="rSAM"/>
</dbReference>
<comment type="cofactor">
    <cofactor evidence="15 17">
        <name>[4Fe-4S] cluster</name>
        <dbReference type="ChEBI" id="CHEBI:49883"/>
    </cofactor>
    <text evidence="15 17">Binds 1 [4Fe-4S] cluster. The cluster is coordinated with 3 cysteines and an exchangeable S-adenosyl-L-methionine.</text>
</comment>
<dbReference type="EMBL" id="CP102480">
    <property type="protein sequence ID" value="UUX50315.1"/>
    <property type="molecule type" value="Genomic_DNA"/>
</dbReference>
<evidence type="ECO:0000256" key="3">
    <source>
        <dbReference type="ARBA" id="ARBA00005493"/>
    </source>
</evidence>
<dbReference type="Pfam" id="PF04055">
    <property type="entry name" value="Radical_SAM"/>
    <property type="match status" value="1"/>
</dbReference>
<dbReference type="NCBIfam" id="TIGR00538">
    <property type="entry name" value="hemN"/>
    <property type="match status" value="1"/>
</dbReference>
<dbReference type="SFLD" id="SFLDG01065">
    <property type="entry name" value="anaerobic_coproporphyrinogen-I"/>
    <property type="match status" value="1"/>
</dbReference>
<dbReference type="SMART" id="SM00729">
    <property type="entry name" value="Elp3"/>
    <property type="match status" value="1"/>
</dbReference>
<protein>
    <recommendedName>
        <fullName evidence="15">Coproporphyrinogen-III oxidase</fullName>
        <ecNumber evidence="15">1.3.98.3</ecNumber>
    </recommendedName>
</protein>
<dbReference type="EC" id="1.3.98.3" evidence="15"/>
<keyword evidence="9 15" id="KW-0560">Oxidoreductase</keyword>
<keyword evidence="5 15" id="KW-0004">4Fe-4S</keyword>
<dbReference type="InterPro" id="IPR023404">
    <property type="entry name" value="rSAM_horseshoe"/>
</dbReference>
<evidence type="ECO:0000256" key="6">
    <source>
        <dbReference type="ARBA" id="ARBA00022490"/>
    </source>
</evidence>
<comment type="catalytic activity">
    <reaction evidence="14 15">
        <text>coproporphyrinogen III + 2 S-adenosyl-L-methionine = protoporphyrinogen IX + 2 5'-deoxyadenosine + 2 L-methionine + 2 CO2</text>
        <dbReference type="Rhea" id="RHEA:15425"/>
        <dbReference type="ChEBI" id="CHEBI:16526"/>
        <dbReference type="ChEBI" id="CHEBI:17319"/>
        <dbReference type="ChEBI" id="CHEBI:57307"/>
        <dbReference type="ChEBI" id="CHEBI:57309"/>
        <dbReference type="ChEBI" id="CHEBI:57844"/>
        <dbReference type="ChEBI" id="CHEBI:59789"/>
        <dbReference type="EC" id="1.3.98.3"/>
    </reaction>
</comment>
<feature type="binding site" evidence="16">
    <location>
        <position position="249"/>
    </location>
    <ligand>
        <name>S-adenosyl-L-methionine</name>
        <dbReference type="ChEBI" id="CHEBI:59789"/>
        <label>2</label>
    </ligand>
</feature>
<feature type="binding site" evidence="16">
    <location>
        <position position="178"/>
    </location>
    <ligand>
        <name>S-adenosyl-L-methionine</name>
        <dbReference type="ChEBI" id="CHEBI:59789"/>
        <label>2</label>
    </ligand>
</feature>
<evidence type="ECO:0000313" key="20">
    <source>
        <dbReference type="Proteomes" id="UP001060336"/>
    </source>
</evidence>